<protein>
    <recommendedName>
        <fullName evidence="3">PEP-CTERM protein-sorting domain-containing protein</fullName>
    </recommendedName>
</protein>
<evidence type="ECO:0000313" key="2">
    <source>
        <dbReference type="Proteomes" id="UP000346198"/>
    </source>
</evidence>
<dbReference type="EMBL" id="CAAHFH010000002">
    <property type="protein sequence ID" value="VGO22243.1"/>
    <property type="molecule type" value="Genomic_DNA"/>
</dbReference>
<evidence type="ECO:0008006" key="3">
    <source>
        <dbReference type="Google" id="ProtNLM"/>
    </source>
</evidence>
<dbReference type="RefSeq" id="WP_136063639.1">
    <property type="nucleotide sequence ID" value="NZ_CAAHFH010000002.1"/>
</dbReference>
<proteinExistence type="predicted"/>
<accession>A0A6C2UQM0</accession>
<gene>
    <name evidence="1" type="ORF">SCARR_04325</name>
</gene>
<dbReference type="AlphaFoldDB" id="A0A6C2UQM0"/>
<reference evidence="1 2" key="1">
    <citation type="submission" date="2019-04" db="EMBL/GenBank/DDBJ databases">
        <authorList>
            <person name="Van Vliet M D."/>
        </authorList>
    </citation>
    <scope>NUCLEOTIDE SEQUENCE [LARGE SCALE GENOMIC DNA]</scope>
    <source>
        <strain evidence="1 2">F21</strain>
    </source>
</reference>
<dbReference type="Proteomes" id="UP000346198">
    <property type="component" value="Unassembled WGS sequence"/>
</dbReference>
<name>A0A6C2UQM0_9BACT</name>
<keyword evidence="2" id="KW-1185">Reference proteome</keyword>
<evidence type="ECO:0000313" key="1">
    <source>
        <dbReference type="EMBL" id="VGO22243.1"/>
    </source>
</evidence>
<organism evidence="1 2">
    <name type="scientific">Pontiella sulfatireligans</name>
    <dbReference type="NCBI Taxonomy" id="2750658"/>
    <lineage>
        <taxon>Bacteria</taxon>
        <taxon>Pseudomonadati</taxon>
        <taxon>Kiritimatiellota</taxon>
        <taxon>Kiritimatiellia</taxon>
        <taxon>Kiritimatiellales</taxon>
        <taxon>Pontiellaceae</taxon>
        <taxon>Pontiella</taxon>
    </lineage>
</organism>
<sequence>MKAWKYSVVMLAGLFAGETGFSDLSVPSWAGNENTTSVAYSFITDVNPPVADEVSNPYGVVQTSLLPGTASAGWHDPAVPWEVTRADGSGAWNINPDGYIRTAVPFSDESLDSYTVELWIDVVAFVDITKLPEINVSGGTVTDFNIDDFFEQDGLKIGEWRQMVWTGTIEVVGSNSLTVDIVGAPTWGSQIDRVAIYTQAIPEPAVLSLIIVFAGAALVGRRLLS</sequence>